<evidence type="ECO:0000256" key="5">
    <source>
        <dbReference type="ARBA" id="ARBA00023295"/>
    </source>
</evidence>
<dbReference type="InterPro" id="IPR017853">
    <property type="entry name" value="GH"/>
</dbReference>
<evidence type="ECO:0000313" key="13">
    <source>
        <dbReference type="Proteomes" id="UP001589718"/>
    </source>
</evidence>
<dbReference type="InterPro" id="IPR014756">
    <property type="entry name" value="Ig_E-set"/>
</dbReference>
<comment type="caution">
    <text evidence="12">The sequence shown here is derived from an EMBL/GenBank/DDBJ whole genome shotgun (WGS) entry which is preliminary data.</text>
</comment>
<evidence type="ECO:0000256" key="1">
    <source>
        <dbReference type="ARBA" id="ARBA00022729"/>
    </source>
</evidence>
<feature type="signal peptide" evidence="8">
    <location>
        <begin position="1"/>
        <end position="38"/>
    </location>
</feature>
<dbReference type="InterPro" id="IPR016282">
    <property type="entry name" value="Glyco_hydro_5_endoGlcnase_B"/>
</dbReference>
<keyword evidence="2 7" id="KW-0378">Hydrolase</keyword>
<dbReference type="PANTHER" id="PTHR31297:SF17">
    <property type="entry name" value="ENDOGLUCANASE"/>
    <property type="match status" value="1"/>
</dbReference>
<dbReference type="SUPFAM" id="SSF81296">
    <property type="entry name" value="E set domains"/>
    <property type="match status" value="1"/>
</dbReference>
<evidence type="ECO:0000256" key="8">
    <source>
        <dbReference type="SAM" id="SignalP"/>
    </source>
</evidence>
<keyword evidence="3" id="KW-0136">Cellulose degradation</keyword>
<feature type="domain" description="Glycoside hydrolase family 5" evidence="9">
    <location>
        <begin position="80"/>
        <end position="356"/>
    </location>
</feature>
<evidence type="ECO:0000313" key="12">
    <source>
        <dbReference type="EMBL" id="MFB9518478.1"/>
    </source>
</evidence>
<dbReference type="Pfam" id="PF03442">
    <property type="entry name" value="CBM_X2"/>
    <property type="match status" value="1"/>
</dbReference>
<dbReference type="InterPro" id="IPR001547">
    <property type="entry name" value="Glyco_hydro_5"/>
</dbReference>
<proteinExistence type="inferred from homology"/>
<organism evidence="12 13">
    <name type="scientific">Streptomyces cremeus</name>
    <dbReference type="NCBI Taxonomy" id="66881"/>
    <lineage>
        <taxon>Bacteria</taxon>
        <taxon>Bacillati</taxon>
        <taxon>Actinomycetota</taxon>
        <taxon>Actinomycetes</taxon>
        <taxon>Kitasatosporales</taxon>
        <taxon>Streptomycetaceae</taxon>
        <taxon>Streptomyces</taxon>
    </lineage>
</organism>
<keyword evidence="6" id="KW-0624">Polysaccharide degradation</keyword>
<dbReference type="InterPro" id="IPR013783">
    <property type="entry name" value="Ig-like_fold"/>
</dbReference>
<sequence length="584" mass="64827">MNDLRRSSYHRSHGPGRLLAVLLALAVVLGLSAGTAAAGPDEGKKPPRPAVAVPYQAKDVNAAMQPGWNLGNTLDAIPDETSWGNPLTTRAHFAKIRSEGFRSVRIPVTWTDHQSATAPYAVDATWMKRVQQVVDFAVAEGLYVVLNVHHDSWQWIKKMSTEHDQVVARYNSLWTQIARQFRDAPRSVLFESINEPQFADASQEQITRFLHELNTSFHSIVRASGSRNGNRVLVLPSWNTSANQKPLDDLVTTIRALKDPHLIATVHYYSWYPFSVNIAGGTRYDETAQKDLETSFDRVRDTLLARGIPVYLGEFGLLSWPNHFHPESVERGEALKYFEHLGHKMRTLGITTALWDAFNLLNRETLKWRDPALFALIKSSWTTRSGSTSFDRVYLPKSGAVPARSLTLNRNGLKFRGLWHGSGKLVQGRDYTLSGDRLTLTAELLTRLAGDRGYGVNATVQARFSAGRPWTVEVVTTGRPVLTNTTGTTEAFAVPAQYRGDQLATMHATYADGSNAGPTDWTPYQEFNQAFSPDYPKSTIVLTPAFNTSLREGQTATLVFHFYSGATVTYQVTRTGSTVTGTVA</sequence>
<comment type="similarity">
    <text evidence="7">Belongs to the glycosyl hydrolase 5 (cellulase A) family.</text>
</comment>
<gene>
    <name evidence="12" type="ORF">ACFFTU_00705</name>
</gene>
<feature type="domain" description="Carbohydrate binding X2" evidence="10">
    <location>
        <begin position="400"/>
        <end position="474"/>
    </location>
</feature>
<dbReference type="Gene3D" id="2.60.40.10">
    <property type="entry name" value="Immunoglobulins"/>
    <property type="match status" value="1"/>
</dbReference>
<evidence type="ECO:0000256" key="2">
    <source>
        <dbReference type="ARBA" id="ARBA00022801"/>
    </source>
</evidence>
<dbReference type="InterPro" id="IPR050386">
    <property type="entry name" value="Glycosyl_hydrolase_5"/>
</dbReference>
<accession>A0ABV5P5M0</accession>
<dbReference type="InterPro" id="IPR040946">
    <property type="entry name" value="CBM46"/>
</dbReference>
<evidence type="ECO:0000259" key="9">
    <source>
        <dbReference type="Pfam" id="PF00150"/>
    </source>
</evidence>
<dbReference type="SUPFAM" id="SSF51445">
    <property type="entry name" value="(Trans)glycosidases"/>
    <property type="match status" value="1"/>
</dbReference>
<feature type="domain" description="Endoglucanase B carbohydrate binding" evidence="11">
    <location>
        <begin position="479"/>
        <end position="582"/>
    </location>
</feature>
<keyword evidence="1 8" id="KW-0732">Signal</keyword>
<evidence type="ECO:0000256" key="7">
    <source>
        <dbReference type="RuleBase" id="RU361153"/>
    </source>
</evidence>
<dbReference type="PANTHER" id="PTHR31297">
    <property type="entry name" value="GLUCAN ENDO-1,6-BETA-GLUCOSIDASE B"/>
    <property type="match status" value="1"/>
</dbReference>
<evidence type="ECO:0000256" key="4">
    <source>
        <dbReference type="ARBA" id="ARBA00023277"/>
    </source>
</evidence>
<evidence type="ECO:0000256" key="6">
    <source>
        <dbReference type="ARBA" id="ARBA00023326"/>
    </source>
</evidence>
<reference evidence="12 13" key="1">
    <citation type="submission" date="2024-09" db="EMBL/GenBank/DDBJ databases">
        <authorList>
            <person name="Sun Q."/>
            <person name="Mori K."/>
        </authorList>
    </citation>
    <scope>NUCLEOTIDE SEQUENCE [LARGE SCALE GENOMIC DNA]</scope>
    <source>
        <strain evidence="12 13">JCM 4362</strain>
    </source>
</reference>
<dbReference type="EMBL" id="JBHMCR010000001">
    <property type="protein sequence ID" value="MFB9518478.1"/>
    <property type="molecule type" value="Genomic_DNA"/>
</dbReference>
<name>A0ABV5P5M0_STRCM</name>
<keyword evidence="13" id="KW-1185">Reference proteome</keyword>
<dbReference type="InterPro" id="IPR005102">
    <property type="entry name" value="Carbo-bd_X2"/>
</dbReference>
<dbReference type="RefSeq" id="WP_345220006.1">
    <property type="nucleotide sequence ID" value="NZ_BAAAXE010000005.1"/>
</dbReference>
<dbReference type="Gene3D" id="3.20.20.80">
    <property type="entry name" value="Glycosidases"/>
    <property type="match status" value="1"/>
</dbReference>
<dbReference type="Pfam" id="PF18448">
    <property type="entry name" value="CBM46"/>
    <property type="match status" value="1"/>
</dbReference>
<protein>
    <submittedName>
        <fullName evidence="12">Cellulase family glycosylhydrolase</fullName>
    </submittedName>
</protein>
<dbReference type="Pfam" id="PF00150">
    <property type="entry name" value="Cellulase"/>
    <property type="match status" value="1"/>
</dbReference>
<dbReference type="Proteomes" id="UP001589718">
    <property type="component" value="Unassembled WGS sequence"/>
</dbReference>
<evidence type="ECO:0000259" key="10">
    <source>
        <dbReference type="Pfam" id="PF03442"/>
    </source>
</evidence>
<feature type="chain" id="PRO_5046830139" evidence="8">
    <location>
        <begin position="39"/>
        <end position="584"/>
    </location>
</feature>
<evidence type="ECO:0000256" key="3">
    <source>
        <dbReference type="ARBA" id="ARBA00023001"/>
    </source>
</evidence>
<keyword evidence="4" id="KW-0119">Carbohydrate metabolism</keyword>
<keyword evidence="5 7" id="KW-0326">Glycosidase</keyword>
<dbReference type="PIRSF" id="PIRSF001043">
    <property type="entry name" value="Endoglucanase_B"/>
    <property type="match status" value="1"/>
</dbReference>
<evidence type="ECO:0000259" key="11">
    <source>
        <dbReference type="Pfam" id="PF18448"/>
    </source>
</evidence>